<gene>
    <name evidence="3" type="primary">bHLH005</name>
    <name evidence="3" type="ORF">CBR_g23933</name>
</gene>
<evidence type="ECO:0000313" key="3">
    <source>
        <dbReference type="EMBL" id="GBG77486.1"/>
    </source>
</evidence>
<dbReference type="SUPFAM" id="SSF47459">
    <property type="entry name" value="HLH, helix-loop-helix DNA-binding domain"/>
    <property type="match status" value="1"/>
</dbReference>
<dbReference type="GO" id="GO:0046983">
    <property type="term" value="F:protein dimerization activity"/>
    <property type="evidence" value="ECO:0007669"/>
    <property type="project" value="InterPro"/>
</dbReference>
<sequence length="1099" mass="118326">MIARPKCDIFSLMIENPRIVFSIRWIYSKELSSFVWGGGCYRKAVFDEGQGCRAVGTSEDGLENGVRKVCKEESQSSDDDSSKGSSGRAHSPKSSLCNCEHTARCCCETESPAVDMGISELSEAMFRKLFNTNNAFAMVQAGLRSQAVNSNKPQWYCLPSASPFQMALCCIFTKTEHAVYEFGLIAGLNQVDLAGASPINKLVEKLCCDVKGHDDFDPRAESTNDLGEVDETADMIQQSPHGLVSGLDHNRFWFRRQGTAVESFYAAESTAPSHSQFENSDNNSRPFGVGRTQKYRAAGVGGNYPNDIILHGYHPKFSVGSGQGAGDVRENAGGLISRHLQGANFSGVDGMNVMSCMLGGRHGKLAARFTWSEQSSLSQDFAASDNEMYGIDWVEDPGNQMDTISGASDLITSSTYGSPPSPTSGLCSNLLAQESSVAMKPRYDSISLPGGSLSDGTMCSHLVSGGADKVIQGQGDILDQGEREVMYSRVPSEDYGPGESMLPFESSSKWDPEMNPGFSLGFSEEDLDGVSEESRLDGFLEDPSQHAGDNFGISRTQFEMDPLQDGIGLGIADDRPCNAHQQSVASISPGSLEQLLASAGSYADPAYASGDSVEKILPTVSSQEHAEPERTAMAFDDKKSSSSRNATYQVTSESPIIHSKMGRSQMTCPIPDVDCGGAPKRRSPRAGSGDGGVSSSQARTRSSQPSLVSAPVSSPPLLQSAKPEMDGCSKPEVSCSEGGENKQTQKNSTERKRPRRGGGNQAQTEEKIMYDDPDDCEGTGKGPGKRRHSEPNSTAIAERDRRRRMNQAFEALRGKVPDAPRRGKADLLECATRYISRLQELLACRGVSGASLAAEGKGNEEGGLAFDREDTQQDVDAGVQIRQQSGGACETSNPEKERNAQGLLSAGNEDSDSDVGVHSDAASTGAVSMDEDPVTMKVGEESVHGAVKVLSRRWVAEKHSPCEMQEVSRRALASCSAAARGKEKGLHVAEDEGSHPTSPSMASQGVVKCEFHIAETDGCVQRVVLSYPAEGYSENCLARILCQLASFKLQVRRTTMDVEKGWTQVNIGFEDEQGLSESSQALCQLEESLREIFFQIHRD</sequence>
<dbReference type="Pfam" id="PF00010">
    <property type="entry name" value="HLH"/>
    <property type="match status" value="1"/>
</dbReference>
<feature type="domain" description="BHLH" evidence="2">
    <location>
        <begin position="789"/>
        <end position="838"/>
    </location>
</feature>
<evidence type="ECO:0000313" key="4">
    <source>
        <dbReference type="Proteomes" id="UP000265515"/>
    </source>
</evidence>
<feature type="compositionally biased region" description="Low complexity" evidence="1">
    <location>
        <begin position="702"/>
        <end position="721"/>
    </location>
</feature>
<reference evidence="3 4" key="1">
    <citation type="journal article" date="2018" name="Cell">
        <title>The Chara Genome: Secondary Complexity and Implications for Plant Terrestrialization.</title>
        <authorList>
            <person name="Nishiyama T."/>
            <person name="Sakayama H."/>
            <person name="Vries J.D."/>
            <person name="Buschmann H."/>
            <person name="Saint-Marcoux D."/>
            <person name="Ullrich K.K."/>
            <person name="Haas F.B."/>
            <person name="Vanderstraeten L."/>
            <person name="Becker D."/>
            <person name="Lang D."/>
            <person name="Vosolsobe S."/>
            <person name="Rombauts S."/>
            <person name="Wilhelmsson P.K.I."/>
            <person name="Janitza P."/>
            <person name="Kern R."/>
            <person name="Heyl A."/>
            <person name="Rumpler F."/>
            <person name="Villalobos L.I.A.C."/>
            <person name="Clay J.M."/>
            <person name="Skokan R."/>
            <person name="Toyoda A."/>
            <person name="Suzuki Y."/>
            <person name="Kagoshima H."/>
            <person name="Schijlen E."/>
            <person name="Tajeshwar N."/>
            <person name="Catarino B."/>
            <person name="Hetherington A.J."/>
            <person name="Saltykova A."/>
            <person name="Bonnot C."/>
            <person name="Breuninger H."/>
            <person name="Symeonidi A."/>
            <person name="Radhakrishnan G.V."/>
            <person name="Van Nieuwerburgh F."/>
            <person name="Deforce D."/>
            <person name="Chang C."/>
            <person name="Karol K.G."/>
            <person name="Hedrich R."/>
            <person name="Ulvskov P."/>
            <person name="Glockner G."/>
            <person name="Delwiche C.F."/>
            <person name="Petrasek J."/>
            <person name="Van de Peer Y."/>
            <person name="Friml J."/>
            <person name="Beilby M."/>
            <person name="Dolan L."/>
            <person name="Kohara Y."/>
            <person name="Sugano S."/>
            <person name="Fujiyama A."/>
            <person name="Delaux P.-M."/>
            <person name="Quint M."/>
            <person name="TheiBen G."/>
            <person name="Hagemann M."/>
            <person name="Harholt J."/>
            <person name="Dunand C."/>
            <person name="Zachgo S."/>
            <person name="Langdale J."/>
            <person name="Maumus F."/>
            <person name="Straeten D.V.D."/>
            <person name="Gould S.B."/>
            <person name="Rensing S.A."/>
        </authorList>
    </citation>
    <scope>NUCLEOTIDE SEQUENCE [LARGE SCALE GENOMIC DNA]</scope>
    <source>
        <strain evidence="3 4">S276</strain>
    </source>
</reference>
<dbReference type="SMART" id="SM00353">
    <property type="entry name" value="HLH"/>
    <property type="match status" value="1"/>
</dbReference>
<name>A0A388L5A6_CHABU</name>
<dbReference type="InterPro" id="IPR011598">
    <property type="entry name" value="bHLH_dom"/>
</dbReference>
<protein>
    <submittedName>
        <fullName evidence="3">BHLH transcription factor</fullName>
    </submittedName>
</protein>
<proteinExistence type="predicted"/>
<dbReference type="InterPro" id="IPR045239">
    <property type="entry name" value="bHLH95_bHLH"/>
</dbReference>
<feature type="compositionally biased region" description="Polar residues" evidence="1">
    <location>
        <begin position="642"/>
        <end position="654"/>
    </location>
</feature>
<dbReference type="CDD" id="cd11393">
    <property type="entry name" value="bHLH_AtbHLH_like"/>
    <property type="match status" value="1"/>
</dbReference>
<dbReference type="Proteomes" id="UP000265515">
    <property type="component" value="Unassembled WGS sequence"/>
</dbReference>
<dbReference type="Gene3D" id="4.10.280.10">
    <property type="entry name" value="Helix-loop-helix DNA-binding domain"/>
    <property type="match status" value="1"/>
</dbReference>
<feature type="region of interest" description="Disordered" evidence="1">
    <location>
        <begin position="69"/>
        <end position="96"/>
    </location>
</feature>
<organism evidence="3 4">
    <name type="scientific">Chara braunii</name>
    <name type="common">Braun's stonewort</name>
    <dbReference type="NCBI Taxonomy" id="69332"/>
    <lineage>
        <taxon>Eukaryota</taxon>
        <taxon>Viridiplantae</taxon>
        <taxon>Streptophyta</taxon>
        <taxon>Charophyceae</taxon>
        <taxon>Charales</taxon>
        <taxon>Characeae</taxon>
        <taxon>Chara</taxon>
    </lineage>
</organism>
<feature type="region of interest" description="Disordered" evidence="1">
    <location>
        <begin position="620"/>
        <end position="805"/>
    </location>
</feature>
<dbReference type="EMBL" id="BFEA01000269">
    <property type="protein sequence ID" value="GBG77486.1"/>
    <property type="molecule type" value="Genomic_DNA"/>
</dbReference>
<comment type="caution">
    <text evidence="3">The sequence shown here is derived from an EMBL/GenBank/DDBJ whole genome shotgun (WGS) entry which is preliminary data.</text>
</comment>
<dbReference type="Gramene" id="GBG77486">
    <property type="protein sequence ID" value="GBG77486"/>
    <property type="gene ID" value="CBR_g23933"/>
</dbReference>
<dbReference type="AlphaFoldDB" id="A0A388L5A6"/>
<accession>A0A388L5A6</accession>
<feature type="region of interest" description="Disordered" evidence="1">
    <location>
        <begin position="884"/>
        <end position="929"/>
    </location>
</feature>
<evidence type="ECO:0000256" key="1">
    <source>
        <dbReference type="SAM" id="MobiDB-lite"/>
    </source>
</evidence>
<evidence type="ECO:0000259" key="2">
    <source>
        <dbReference type="PROSITE" id="PS50888"/>
    </source>
</evidence>
<dbReference type="PROSITE" id="PS50888">
    <property type="entry name" value="BHLH"/>
    <property type="match status" value="1"/>
</dbReference>
<dbReference type="InterPro" id="IPR036638">
    <property type="entry name" value="HLH_DNA-bd_sf"/>
</dbReference>
<keyword evidence="4" id="KW-1185">Reference proteome</keyword>
<feature type="compositionally biased region" description="Basic and acidic residues" evidence="1">
    <location>
        <begin position="624"/>
        <end position="640"/>
    </location>
</feature>